<evidence type="ECO:0000256" key="4">
    <source>
        <dbReference type="ARBA" id="ARBA00022737"/>
    </source>
</evidence>
<dbReference type="KEGG" id="srh:BAY15_1713"/>
<name>A0AAP5AJZ7_9GAMM</name>
<dbReference type="PRINTS" id="PR00326">
    <property type="entry name" value="GTP1OBG"/>
</dbReference>
<dbReference type="Proteomes" id="UP001226084">
    <property type="component" value="Unassembled WGS sequence"/>
</dbReference>
<evidence type="ECO:0000256" key="6">
    <source>
        <dbReference type="ARBA" id="ARBA00023134"/>
    </source>
</evidence>
<dbReference type="InterPro" id="IPR027417">
    <property type="entry name" value="P-loop_NTPase"/>
</dbReference>
<comment type="function">
    <text evidence="8 10">GTPase that plays an essential role in the late steps of ribosome biogenesis.</text>
</comment>
<dbReference type="AlphaFoldDB" id="A0AAP5AJZ7"/>
<evidence type="ECO:0000259" key="11">
    <source>
        <dbReference type="PROSITE" id="PS51712"/>
    </source>
</evidence>
<dbReference type="RefSeq" id="WP_068851324.1">
    <property type="nucleotide sequence ID" value="NZ_CP016294.1"/>
</dbReference>
<dbReference type="SUPFAM" id="SSF52540">
    <property type="entry name" value="P-loop containing nucleoside triphosphate hydrolases"/>
    <property type="match status" value="2"/>
</dbReference>
<feature type="binding site" evidence="8">
    <location>
        <begin position="119"/>
        <end position="122"/>
    </location>
    <ligand>
        <name>GTP</name>
        <dbReference type="ChEBI" id="CHEBI:37565"/>
        <label>1</label>
    </ligand>
</feature>
<feature type="binding site" evidence="8">
    <location>
        <begin position="297"/>
        <end position="300"/>
    </location>
    <ligand>
        <name>GTP</name>
        <dbReference type="ChEBI" id="CHEBI:37565"/>
        <label>2</label>
    </ligand>
</feature>
<feature type="domain" description="EngA-type G" evidence="11">
    <location>
        <begin position="3"/>
        <end position="167"/>
    </location>
</feature>
<dbReference type="InterPro" id="IPR031166">
    <property type="entry name" value="G_ENGA"/>
</dbReference>
<dbReference type="NCBIfam" id="TIGR03594">
    <property type="entry name" value="GTPase_EngA"/>
    <property type="match status" value="1"/>
</dbReference>
<keyword evidence="6 8" id="KW-0342">GTP-binding</keyword>
<evidence type="ECO:0000313" key="13">
    <source>
        <dbReference type="Proteomes" id="UP001226084"/>
    </source>
</evidence>
<dbReference type="InterPro" id="IPR006073">
    <property type="entry name" value="GTP-bd"/>
</dbReference>
<dbReference type="PROSITE" id="PS51712">
    <property type="entry name" value="G_ENGA"/>
    <property type="match status" value="2"/>
</dbReference>
<evidence type="ECO:0000256" key="9">
    <source>
        <dbReference type="PROSITE-ProRule" id="PRU01049"/>
    </source>
</evidence>
<gene>
    <name evidence="8" type="primary">der</name>
    <name evidence="12" type="ORF">QE424_002044</name>
</gene>
<organism evidence="12 13">
    <name type="scientific">Stenotrophomonas rhizophila</name>
    <dbReference type="NCBI Taxonomy" id="216778"/>
    <lineage>
        <taxon>Bacteria</taxon>
        <taxon>Pseudomonadati</taxon>
        <taxon>Pseudomonadota</taxon>
        <taxon>Gammaproteobacteria</taxon>
        <taxon>Lysobacterales</taxon>
        <taxon>Lysobacteraceae</taxon>
        <taxon>Stenotrophomonas</taxon>
    </lineage>
</organism>
<evidence type="ECO:0000256" key="8">
    <source>
        <dbReference type="HAMAP-Rule" id="MF_00195"/>
    </source>
</evidence>
<evidence type="ECO:0000256" key="5">
    <source>
        <dbReference type="ARBA" id="ARBA00022741"/>
    </source>
</evidence>
<feature type="binding site" evidence="8">
    <location>
        <begin position="9"/>
        <end position="16"/>
    </location>
    <ligand>
        <name>GTP</name>
        <dbReference type="ChEBI" id="CHEBI:37565"/>
        <label>1</label>
    </ligand>
</feature>
<keyword evidence="3 8" id="KW-0690">Ribosome biogenesis</keyword>
<dbReference type="CDD" id="cd01895">
    <property type="entry name" value="EngA2"/>
    <property type="match status" value="1"/>
</dbReference>
<dbReference type="FunFam" id="3.40.50.300:FF:000040">
    <property type="entry name" value="GTPase Der"/>
    <property type="match status" value="1"/>
</dbReference>
<dbReference type="PANTHER" id="PTHR43834:SF6">
    <property type="entry name" value="GTPASE DER"/>
    <property type="match status" value="1"/>
</dbReference>
<feature type="binding site" evidence="8">
    <location>
        <begin position="232"/>
        <end position="236"/>
    </location>
    <ligand>
        <name>GTP</name>
        <dbReference type="ChEBI" id="CHEBI:37565"/>
        <label>2</label>
    </ligand>
</feature>
<dbReference type="InterPro" id="IPR032859">
    <property type="entry name" value="KH_dom-like"/>
</dbReference>
<sequence>MLPLVALVGRPNVGKSTIFNALTRTRDALVHDQPGVTRDRNYGVCRLDEDNPFLVVDTGGISEDDEGLAGATADQARAAAGEADLILFVVDARDGTSALDDEILSWLRKLSRPTLLLINKIDGTNEDTVRAEFARYGFSEMLTVSAAHRQGLDDLLEEVVQRLPEEGSGEEMDNDPNRMRIAFVGRPNVGKSTLVNRILGEERMIASEVPGTTRDSIAVDLERDGREYRLIDTAGLRRRGRVEEVVEKFSVIKTLQAIEQCQVAVLMLDASEGVTDQDATVLGAVLDAGRALVVAINKWDGLTDYQREQAEALVSRKLGFVPWAETVRISAKHGSGLRELFRAIHQAHASATHEFSTSEVNKALEIAYETNPPPAIRGHVSKLRYVHPGGSNPPTFIVHGTRLKELPESYKRYLENFFRKRFKLIGTPVQFIFREGANPYEGKKNVLSERQIAKKKRLIKHVKGR</sequence>
<feature type="binding site" evidence="8">
    <location>
        <begin position="57"/>
        <end position="61"/>
    </location>
    <ligand>
        <name>GTP</name>
        <dbReference type="ChEBI" id="CHEBI:37565"/>
        <label>1</label>
    </ligand>
</feature>
<dbReference type="InterPro" id="IPR015946">
    <property type="entry name" value="KH_dom-like_a/b"/>
</dbReference>
<protein>
    <recommendedName>
        <fullName evidence="2 8">GTPase Der</fullName>
    </recommendedName>
    <alternativeName>
        <fullName evidence="7 8">GTP-binding protein EngA</fullName>
    </alternativeName>
</protein>
<evidence type="ECO:0000256" key="3">
    <source>
        <dbReference type="ARBA" id="ARBA00022517"/>
    </source>
</evidence>
<feature type="binding site" evidence="8">
    <location>
        <begin position="185"/>
        <end position="192"/>
    </location>
    <ligand>
        <name>GTP</name>
        <dbReference type="ChEBI" id="CHEBI:37565"/>
        <label>2</label>
    </ligand>
</feature>
<evidence type="ECO:0000256" key="1">
    <source>
        <dbReference type="ARBA" id="ARBA00008279"/>
    </source>
</evidence>
<feature type="domain" description="EngA-type G" evidence="11">
    <location>
        <begin position="179"/>
        <end position="352"/>
    </location>
</feature>
<dbReference type="InterPro" id="IPR005225">
    <property type="entry name" value="Small_GTP-bd"/>
</dbReference>
<dbReference type="Gene3D" id="3.40.50.300">
    <property type="entry name" value="P-loop containing nucleotide triphosphate hydrolases"/>
    <property type="match status" value="2"/>
</dbReference>
<proteinExistence type="inferred from homology"/>
<dbReference type="NCBIfam" id="TIGR00231">
    <property type="entry name" value="small_GTP"/>
    <property type="match status" value="2"/>
</dbReference>
<dbReference type="Gene3D" id="3.30.300.20">
    <property type="match status" value="1"/>
</dbReference>
<dbReference type="GO" id="GO:0042254">
    <property type="term" value="P:ribosome biogenesis"/>
    <property type="evidence" value="ECO:0007669"/>
    <property type="project" value="UniProtKB-KW"/>
</dbReference>
<reference evidence="12" key="1">
    <citation type="submission" date="2023-07" db="EMBL/GenBank/DDBJ databases">
        <title>Functional and genomic diversity of the sorghum phyllosphere microbiome.</title>
        <authorList>
            <person name="Shade A."/>
        </authorList>
    </citation>
    <scope>NUCLEOTIDE SEQUENCE</scope>
    <source>
        <strain evidence="12">SORGH_AS_0457</strain>
    </source>
</reference>
<keyword evidence="4 10" id="KW-0677">Repeat</keyword>
<comment type="subunit">
    <text evidence="8">Associates with the 50S ribosomal subunit.</text>
</comment>
<keyword evidence="5 8" id="KW-0547">Nucleotide-binding</keyword>
<dbReference type="PIRSF" id="PIRSF006485">
    <property type="entry name" value="GTP-binding_EngA"/>
    <property type="match status" value="1"/>
</dbReference>
<dbReference type="GO" id="GO:0043022">
    <property type="term" value="F:ribosome binding"/>
    <property type="evidence" value="ECO:0007669"/>
    <property type="project" value="TreeGrafter"/>
</dbReference>
<evidence type="ECO:0000313" key="12">
    <source>
        <dbReference type="EMBL" id="MDQ1108885.1"/>
    </source>
</evidence>
<evidence type="ECO:0000256" key="7">
    <source>
        <dbReference type="ARBA" id="ARBA00032345"/>
    </source>
</evidence>
<evidence type="ECO:0000256" key="2">
    <source>
        <dbReference type="ARBA" id="ARBA00020953"/>
    </source>
</evidence>
<dbReference type="Pfam" id="PF14714">
    <property type="entry name" value="KH_dom-like"/>
    <property type="match status" value="1"/>
</dbReference>
<dbReference type="Pfam" id="PF01926">
    <property type="entry name" value="MMR_HSR1"/>
    <property type="match status" value="2"/>
</dbReference>
<dbReference type="HAMAP" id="MF_00195">
    <property type="entry name" value="GTPase_Der"/>
    <property type="match status" value="1"/>
</dbReference>
<dbReference type="EMBL" id="JAUTAS010000001">
    <property type="protein sequence ID" value="MDQ1108885.1"/>
    <property type="molecule type" value="Genomic_DNA"/>
</dbReference>
<comment type="caution">
    <text evidence="12">The sequence shown here is derived from an EMBL/GenBank/DDBJ whole genome shotgun (WGS) entry which is preliminary data.</text>
</comment>
<accession>A0AAP5AJZ7</accession>
<dbReference type="GO" id="GO:0005525">
    <property type="term" value="F:GTP binding"/>
    <property type="evidence" value="ECO:0007669"/>
    <property type="project" value="UniProtKB-UniRule"/>
</dbReference>
<dbReference type="InterPro" id="IPR016484">
    <property type="entry name" value="GTPase_Der"/>
</dbReference>
<evidence type="ECO:0000256" key="10">
    <source>
        <dbReference type="RuleBase" id="RU004481"/>
    </source>
</evidence>
<dbReference type="CDD" id="cd01894">
    <property type="entry name" value="EngA1"/>
    <property type="match status" value="1"/>
</dbReference>
<dbReference type="FunFam" id="3.30.300.20:FF:000004">
    <property type="entry name" value="GTPase Der"/>
    <property type="match status" value="1"/>
</dbReference>
<comment type="similarity">
    <text evidence="1 8 9 10">Belongs to the TRAFAC class TrmE-Era-EngA-EngB-Septin-like GTPase superfamily. EngA (Der) GTPase family.</text>
</comment>
<dbReference type="FunFam" id="3.40.50.300:FF:000057">
    <property type="entry name" value="GTPase Der"/>
    <property type="match status" value="1"/>
</dbReference>
<dbReference type="PANTHER" id="PTHR43834">
    <property type="entry name" value="GTPASE DER"/>
    <property type="match status" value="1"/>
</dbReference>